<dbReference type="Pfam" id="PF07690">
    <property type="entry name" value="MFS_1"/>
    <property type="match status" value="1"/>
</dbReference>
<dbReference type="InterPro" id="IPR011701">
    <property type="entry name" value="MFS"/>
</dbReference>
<evidence type="ECO:0000313" key="12">
    <source>
        <dbReference type="Proteomes" id="UP000297966"/>
    </source>
</evidence>
<evidence type="ECO:0000256" key="5">
    <source>
        <dbReference type="ARBA" id="ARBA00022692"/>
    </source>
</evidence>
<feature type="transmembrane region" description="Helical" evidence="9">
    <location>
        <begin position="272"/>
        <end position="289"/>
    </location>
</feature>
<dbReference type="NCBIfam" id="NF011656">
    <property type="entry name" value="PRK15075.1"/>
    <property type="match status" value="1"/>
</dbReference>
<feature type="transmembrane region" description="Helical" evidence="9">
    <location>
        <begin position="20"/>
        <end position="41"/>
    </location>
</feature>
<sequence>MTTSEQSKIGMVLRVTSGNFLEMFDFFLSGVFASYIAKAFFPLENQYASLLLTFVAFGAGFLMRPLGAIFLGAYVDRIGRRKGLIVTLSIMACGTVLIAFVPSYATIGIAAPLLVLAGRLLQGFSAGVELGGVSVYLSEMATPGHKGFYASWQSASQQVAIIVSAAFGFALTALLSPQQVDDWGWRIPFFVGCMIVPFVFFIRRSLQETDEFLARKHHPTVGQIYRSILANWAIVLCGMMMVIMTTVSFYLITVYTPTFGKSVLKLSATDSLLVTICVGISNFFWLPVMGAWSDKIGRKPILVGFSLLGLVSAYPALSWLAAEPTFAKMLAVELWLSFIYASYNGAMIVALTEVMPVGVRTSGFSLAYSLATTFGGFTAAICTWLIATTGDNAAPGWWMSAAAACGLVGTLLVYRTQAVATASEVSASLNTVGT</sequence>
<feature type="domain" description="Major facilitator superfamily (MFS) profile" evidence="10">
    <location>
        <begin position="11"/>
        <end position="421"/>
    </location>
</feature>
<reference evidence="11 12" key="1">
    <citation type="submission" date="2019-03" db="EMBL/GenBank/DDBJ databases">
        <title>Bradyrhizobium diversity isolated from nodules of Chamaecrista fasciculata.</title>
        <authorList>
            <person name="Klepa M.S."/>
            <person name="Urquiaga M.O."/>
            <person name="Hungria M."/>
            <person name="Delamuta J.R."/>
        </authorList>
    </citation>
    <scope>NUCLEOTIDE SEQUENCE [LARGE SCALE GENOMIC DNA]</scope>
    <source>
        <strain evidence="11 12">CNPSo 3448</strain>
    </source>
</reference>
<evidence type="ECO:0000256" key="1">
    <source>
        <dbReference type="ARBA" id="ARBA00004651"/>
    </source>
</evidence>
<feature type="transmembrane region" description="Helical" evidence="9">
    <location>
        <begin position="393"/>
        <end position="414"/>
    </location>
</feature>
<dbReference type="InterPro" id="IPR020846">
    <property type="entry name" value="MFS_dom"/>
</dbReference>
<dbReference type="GO" id="GO:0015293">
    <property type="term" value="F:symporter activity"/>
    <property type="evidence" value="ECO:0007669"/>
    <property type="project" value="UniProtKB-KW"/>
</dbReference>
<dbReference type="InterPro" id="IPR005829">
    <property type="entry name" value="Sugar_transporter_CS"/>
</dbReference>
<dbReference type="PROSITE" id="PS50850">
    <property type="entry name" value="MFS"/>
    <property type="match status" value="1"/>
</dbReference>
<evidence type="ECO:0000256" key="6">
    <source>
        <dbReference type="ARBA" id="ARBA00022847"/>
    </source>
</evidence>
<feature type="transmembrane region" description="Helical" evidence="9">
    <location>
        <begin position="334"/>
        <end position="354"/>
    </location>
</feature>
<evidence type="ECO:0000256" key="4">
    <source>
        <dbReference type="ARBA" id="ARBA00022475"/>
    </source>
</evidence>
<gene>
    <name evidence="11" type="ORF">E4K65_04125</name>
</gene>
<organism evidence="11 12">
    <name type="scientific">Bradyrhizobium niftali</name>
    <dbReference type="NCBI Taxonomy" id="2560055"/>
    <lineage>
        <taxon>Bacteria</taxon>
        <taxon>Pseudomonadati</taxon>
        <taxon>Pseudomonadota</taxon>
        <taxon>Alphaproteobacteria</taxon>
        <taxon>Hyphomicrobiales</taxon>
        <taxon>Nitrobacteraceae</taxon>
        <taxon>Bradyrhizobium</taxon>
    </lineage>
</organism>
<evidence type="ECO:0000256" key="2">
    <source>
        <dbReference type="ARBA" id="ARBA00008240"/>
    </source>
</evidence>
<comment type="caution">
    <text evidence="11">The sequence shown here is derived from an EMBL/GenBank/DDBJ whole genome shotgun (WGS) entry which is preliminary data.</text>
</comment>
<evidence type="ECO:0000256" key="8">
    <source>
        <dbReference type="ARBA" id="ARBA00023136"/>
    </source>
</evidence>
<dbReference type="SUPFAM" id="SSF103473">
    <property type="entry name" value="MFS general substrate transporter"/>
    <property type="match status" value="1"/>
</dbReference>
<keyword evidence="5 9" id="KW-0812">Transmembrane</keyword>
<accession>A0A4Y9M7R2</accession>
<dbReference type="OrthoDB" id="9783227at2"/>
<dbReference type="CDD" id="cd17368">
    <property type="entry name" value="MFS_CitA"/>
    <property type="match status" value="1"/>
</dbReference>
<evidence type="ECO:0000259" key="10">
    <source>
        <dbReference type="PROSITE" id="PS50850"/>
    </source>
</evidence>
<feature type="transmembrane region" description="Helical" evidence="9">
    <location>
        <begin position="120"/>
        <end position="138"/>
    </location>
</feature>
<evidence type="ECO:0000256" key="9">
    <source>
        <dbReference type="SAM" id="Phobius"/>
    </source>
</evidence>
<dbReference type="EMBL" id="SPQT01000001">
    <property type="protein sequence ID" value="TFV51266.1"/>
    <property type="molecule type" value="Genomic_DNA"/>
</dbReference>
<dbReference type="RefSeq" id="WP_135173008.1">
    <property type="nucleotide sequence ID" value="NZ_SPQT01000001.1"/>
</dbReference>
<evidence type="ECO:0000313" key="11">
    <source>
        <dbReference type="EMBL" id="TFV51266.1"/>
    </source>
</evidence>
<dbReference type="Proteomes" id="UP000297966">
    <property type="component" value="Unassembled WGS sequence"/>
</dbReference>
<dbReference type="InterPro" id="IPR036259">
    <property type="entry name" value="MFS_trans_sf"/>
</dbReference>
<dbReference type="Gene3D" id="1.20.1250.20">
    <property type="entry name" value="MFS general substrate transporter like domains"/>
    <property type="match status" value="2"/>
</dbReference>
<feature type="transmembrane region" description="Helical" evidence="9">
    <location>
        <begin position="183"/>
        <end position="203"/>
    </location>
</feature>
<comment type="similarity">
    <text evidence="2">Belongs to the major facilitator superfamily. Metabolite:H+ Symporter (MHS) family (TC 2.A.1.6) family.</text>
</comment>
<keyword evidence="3" id="KW-0813">Transport</keyword>
<keyword evidence="8 9" id="KW-0472">Membrane</keyword>
<keyword evidence="7 9" id="KW-1133">Transmembrane helix</keyword>
<protein>
    <submittedName>
        <fullName evidence="11">MFS transporter</fullName>
    </submittedName>
</protein>
<dbReference type="InterPro" id="IPR051084">
    <property type="entry name" value="H+-coupled_symporters"/>
</dbReference>
<dbReference type="PROSITE" id="PS00217">
    <property type="entry name" value="SUGAR_TRANSPORT_2"/>
    <property type="match status" value="1"/>
</dbReference>
<dbReference type="PROSITE" id="PS00216">
    <property type="entry name" value="SUGAR_TRANSPORT_1"/>
    <property type="match status" value="2"/>
</dbReference>
<name>A0A4Y9M7R2_9BRAD</name>
<dbReference type="FunFam" id="1.20.1250.20:FF:000001">
    <property type="entry name" value="Dicarboxylate MFS transporter"/>
    <property type="match status" value="1"/>
</dbReference>
<comment type="subcellular location">
    <subcellularLocation>
        <location evidence="1">Cell membrane</location>
        <topology evidence="1">Multi-pass membrane protein</topology>
    </subcellularLocation>
</comment>
<dbReference type="PANTHER" id="PTHR43528:SF6">
    <property type="entry name" value="CITRATE-PROTON SYMPORTER"/>
    <property type="match status" value="1"/>
</dbReference>
<feature type="transmembrane region" description="Helical" evidence="9">
    <location>
        <begin position="159"/>
        <end position="177"/>
    </location>
</feature>
<feature type="transmembrane region" description="Helical" evidence="9">
    <location>
        <begin position="47"/>
        <end position="72"/>
    </location>
</feature>
<feature type="transmembrane region" description="Helical" evidence="9">
    <location>
        <begin position="366"/>
        <end position="387"/>
    </location>
</feature>
<dbReference type="PANTHER" id="PTHR43528">
    <property type="entry name" value="ALPHA-KETOGLUTARATE PERMEASE"/>
    <property type="match status" value="1"/>
</dbReference>
<evidence type="ECO:0000256" key="3">
    <source>
        <dbReference type="ARBA" id="ARBA00022448"/>
    </source>
</evidence>
<keyword evidence="6" id="KW-0769">Symport</keyword>
<evidence type="ECO:0000256" key="7">
    <source>
        <dbReference type="ARBA" id="ARBA00022989"/>
    </source>
</evidence>
<proteinExistence type="inferred from homology"/>
<feature type="transmembrane region" description="Helical" evidence="9">
    <location>
        <begin position="224"/>
        <end position="252"/>
    </location>
</feature>
<feature type="transmembrane region" description="Helical" evidence="9">
    <location>
        <begin position="301"/>
        <end position="322"/>
    </location>
</feature>
<feature type="transmembrane region" description="Helical" evidence="9">
    <location>
        <begin position="84"/>
        <end position="114"/>
    </location>
</feature>
<dbReference type="AlphaFoldDB" id="A0A4Y9M7R2"/>
<keyword evidence="12" id="KW-1185">Reference proteome</keyword>
<dbReference type="GO" id="GO:0005886">
    <property type="term" value="C:plasma membrane"/>
    <property type="evidence" value="ECO:0007669"/>
    <property type="project" value="UniProtKB-SubCell"/>
</dbReference>
<keyword evidence="4" id="KW-1003">Cell membrane</keyword>